<dbReference type="Proteomes" id="UP000001025">
    <property type="component" value="Chromosome"/>
</dbReference>
<accession>Q7UG71</accession>
<dbReference type="KEGG" id="rba:RB8079"/>
<reference evidence="1 2" key="1">
    <citation type="journal article" date="2003" name="Proc. Natl. Acad. Sci. U.S.A.">
        <title>Complete genome sequence of the marine planctomycete Pirellula sp. strain 1.</title>
        <authorList>
            <person name="Gloeckner F.O."/>
            <person name="Kube M."/>
            <person name="Bauer M."/>
            <person name="Teeling H."/>
            <person name="Lombardot T."/>
            <person name="Ludwig W."/>
            <person name="Gade D."/>
            <person name="Beck A."/>
            <person name="Borzym K."/>
            <person name="Heitmann K."/>
            <person name="Rabus R."/>
            <person name="Schlesner H."/>
            <person name="Amann R."/>
            <person name="Reinhardt R."/>
        </authorList>
    </citation>
    <scope>NUCLEOTIDE SEQUENCE [LARGE SCALE GENOMIC DNA]</scope>
    <source>
        <strain evidence="2">DSM 10527 / NCIMB 13988 / SH1</strain>
    </source>
</reference>
<gene>
    <name evidence="1" type="ordered locus">RB8079</name>
</gene>
<dbReference type="EMBL" id="BX294147">
    <property type="protein sequence ID" value="CAD78458.1"/>
    <property type="molecule type" value="Genomic_DNA"/>
</dbReference>
<name>Q7UG71_RHOBA</name>
<evidence type="ECO:0000313" key="2">
    <source>
        <dbReference type="Proteomes" id="UP000001025"/>
    </source>
</evidence>
<organism evidence="1 2">
    <name type="scientific">Rhodopirellula baltica (strain DSM 10527 / NCIMB 13988 / SH1)</name>
    <dbReference type="NCBI Taxonomy" id="243090"/>
    <lineage>
        <taxon>Bacteria</taxon>
        <taxon>Pseudomonadati</taxon>
        <taxon>Planctomycetota</taxon>
        <taxon>Planctomycetia</taxon>
        <taxon>Pirellulales</taxon>
        <taxon>Pirellulaceae</taxon>
        <taxon>Rhodopirellula</taxon>
    </lineage>
</organism>
<dbReference type="InParanoid" id="Q7UG71"/>
<keyword evidence="2" id="KW-1185">Reference proteome</keyword>
<protein>
    <submittedName>
        <fullName evidence="1">Uncharacterized protein</fullName>
    </submittedName>
</protein>
<sequence>MRSPCPAGRACRNFALLRYGLRDVQPVARWSPTEQCINFSTNITNSVEARFR</sequence>
<dbReference type="EnsemblBacteria" id="CAD78458">
    <property type="protein sequence ID" value="CAD78458"/>
    <property type="gene ID" value="RB8079"/>
</dbReference>
<evidence type="ECO:0000313" key="1">
    <source>
        <dbReference type="EMBL" id="CAD78458.1"/>
    </source>
</evidence>
<proteinExistence type="predicted"/>
<dbReference type="AlphaFoldDB" id="Q7UG71"/>
<dbReference type="HOGENOM" id="CLU_3084130_0_0_0"/>